<dbReference type="InterPro" id="IPR036116">
    <property type="entry name" value="FN3_sf"/>
</dbReference>
<dbReference type="CDD" id="cd00096">
    <property type="entry name" value="Ig"/>
    <property type="match status" value="2"/>
</dbReference>
<dbReference type="InterPro" id="IPR036179">
    <property type="entry name" value="Ig-like_dom_sf"/>
</dbReference>
<feature type="region of interest" description="Disordered" evidence="6">
    <location>
        <begin position="1051"/>
        <end position="1093"/>
    </location>
</feature>
<dbReference type="GO" id="GO:0050839">
    <property type="term" value="F:cell adhesion molecule binding"/>
    <property type="evidence" value="ECO:0007669"/>
    <property type="project" value="TreeGrafter"/>
</dbReference>
<protein>
    <recommendedName>
        <fullName evidence="12">Hemicentin-1</fullName>
    </recommendedName>
</protein>
<dbReference type="GO" id="GO:0098609">
    <property type="term" value="P:cell-cell adhesion"/>
    <property type="evidence" value="ECO:0007669"/>
    <property type="project" value="TreeGrafter"/>
</dbReference>
<evidence type="ECO:0000256" key="7">
    <source>
        <dbReference type="SAM" id="Phobius"/>
    </source>
</evidence>
<proteinExistence type="predicted"/>
<feature type="transmembrane region" description="Helical" evidence="7">
    <location>
        <begin position="924"/>
        <end position="947"/>
    </location>
</feature>
<dbReference type="InterPro" id="IPR005135">
    <property type="entry name" value="Endo/exonuclease/phosphatase"/>
</dbReference>
<dbReference type="GO" id="GO:0005911">
    <property type="term" value="C:cell-cell junction"/>
    <property type="evidence" value="ECO:0007669"/>
    <property type="project" value="TreeGrafter"/>
</dbReference>
<dbReference type="InterPro" id="IPR007110">
    <property type="entry name" value="Ig-like_dom"/>
</dbReference>
<evidence type="ECO:0000256" key="5">
    <source>
        <dbReference type="ARBA" id="ARBA00023319"/>
    </source>
</evidence>
<feature type="domain" description="Ig-like" evidence="8">
    <location>
        <begin position="227"/>
        <end position="317"/>
    </location>
</feature>
<evidence type="ECO:0008006" key="12">
    <source>
        <dbReference type="Google" id="ProtNLM"/>
    </source>
</evidence>
<keyword evidence="2 7" id="KW-0472">Membrane</keyword>
<evidence type="ECO:0000256" key="4">
    <source>
        <dbReference type="ARBA" id="ARBA00023180"/>
    </source>
</evidence>
<comment type="subcellular location">
    <subcellularLocation>
        <location evidence="1">Membrane</location>
        <topology evidence="1">Single-pass type I membrane protein</topology>
    </subcellularLocation>
</comment>
<evidence type="ECO:0000256" key="2">
    <source>
        <dbReference type="ARBA" id="ARBA00023136"/>
    </source>
</evidence>
<dbReference type="Pfam" id="PF03372">
    <property type="entry name" value="Exo_endo_phos"/>
    <property type="match status" value="1"/>
</dbReference>
<feature type="region of interest" description="Disordered" evidence="6">
    <location>
        <begin position="954"/>
        <end position="1022"/>
    </location>
</feature>
<dbReference type="InterPro" id="IPR036691">
    <property type="entry name" value="Endo/exonu/phosph_ase_sf"/>
</dbReference>
<dbReference type="InterPro" id="IPR003961">
    <property type="entry name" value="FN3_dom"/>
</dbReference>
<feature type="domain" description="Ig-like" evidence="8">
    <location>
        <begin position="331"/>
        <end position="413"/>
    </location>
</feature>
<feature type="compositionally biased region" description="Basic and acidic residues" evidence="6">
    <location>
        <begin position="1008"/>
        <end position="1022"/>
    </location>
</feature>
<sequence>MLTGLSNDMQDIDDTRKTADINYELLQQSEDIAALQETRLADSGTLKEKDYTFFWKGKHSDETREHGVGCAVKNSLLTTLTSPPETKDRFYEKLSAVIRNIPDKEQLILLGDFNANDSWPSCLVLKVKVQNGKSANLSWVAPFIPIAEGYTVYHKNNTSKIILNIHRVNGPGKSDKYKYLTKPYNSTNIKLEVKDVTLGDAGYFNGGADKKAATSGGGVVLIVYDKPKKPEIRGNRRVPINTSSELTCSSQSTSAPDYYSKLATLSYTWFVNDTKMGKETNQTLRLKVTRGHKYNNYSCTATEDGLESGRSDTVQIEPLYGPDKITITPHPNTSMQDNGMVTIREGETFGPYQCLVDCHPPCNVTWTYMNSTGHLDVISTNGNLSLPEINKDIKLFQCVATWGTETKKEKNITLNVQYLGEPLILINNNHSSDTNMDLQENIPFNVSCLVDGNPIPNVRLTKGSENISTNSASNNTKWANHTFVSAGCADAGNYTCVGSSEGFNISEKTFRINILYGPDKITITPHPNTSMQDNGMVTIREGETFGPYQCLVDCHPPCNVTWTNMNSTGHLHVISPNRSLSFEQINKDIKLFQCVATWGTETKKEKNITLNVQYLGEPLILINNNHSSDTNMDLQENIPFNVSCLVDGNPIPNVRLTKGSENISTNSASKNTKWANHTFVSAGCADAGNYTCVGSSEGFNISEKTFRINILCNVRIDDSIFYHKKYGSPSGMNVRVASGIPVIANPIPQYPAIKWVGPGSEQIHFNVSGRGVAYKHWFNTSFPVYNHSYFGNYTMIYGDEPLLTITISERDRPRTPQNFTWHSYAGGHINLTWVSGFNGGLEQYFVVSLEKDKWETVANVSDPGEGSVVYFNPGSLAPGQKYRYRLESCNTINCSIVSPEVTINVEVEDITTVSHLETNRVEHLYVIIGASVAVVGLIVILVVALVISFRRRKNKEKDEGDNNTTSGGEMYATVDKSRQKPKADVVKDDVTKKQNDTTSGGEMYATVDKSRQKPKADVVKDDVTKKQNEEEFIEPGTEMYAVVDKNLKRNKRGDVGEMSNKAGQSKLMTKQTTGEKSKQRNNAANESIEERNLSTRDAARACKTNNEGLVYIEVDFTNQSKRSRTNQAPVIHGEDNRTEYTFVDFSKKAPPITDADDKEENQKES</sequence>
<feature type="domain" description="Fibronectin type-III" evidence="9">
    <location>
        <begin position="815"/>
        <end position="908"/>
    </location>
</feature>
<name>A0A8W8NNA4_MAGGI</name>
<dbReference type="CDD" id="cd00063">
    <property type="entry name" value="FN3"/>
    <property type="match status" value="1"/>
</dbReference>
<keyword evidence="11" id="KW-1185">Reference proteome</keyword>
<dbReference type="EnsemblMetazoa" id="G6993.1">
    <property type="protein sequence ID" value="G6993.1:cds"/>
    <property type="gene ID" value="G6993"/>
</dbReference>
<dbReference type="InterPro" id="IPR051275">
    <property type="entry name" value="Cell_adhesion_signaling"/>
</dbReference>
<evidence type="ECO:0000313" key="11">
    <source>
        <dbReference type="Proteomes" id="UP000005408"/>
    </source>
</evidence>
<dbReference type="PROSITE" id="PS50835">
    <property type="entry name" value="IG_LIKE"/>
    <property type="match status" value="5"/>
</dbReference>
<evidence type="ECO:0000256" key="1">
    <source>
        <dbReference type="ARBA" id="ARBA00004479"/>
    </source>
</evidence>
<dbReference type="Gene3D" id="3.60.10.10">
    <property type="entry name" value="Endonuclease/exonuclease/phosphatase"/>
    <property type="match status" value="1"/>
</dbReference>
<keyword evidence="4" id="KW-0325">Glycoprotein</keyword>
<evidence type="ECO:0000259" key="8">
    <source>
        <dbReference type="PROSITE" id="PS50835"/>
    </source>
</evidence>
<dbReference type="AlphaFoldDB" id="A0A8W8NNA4"/>
<reference evidence="10" key="1">
    <citation type="submission" date="2022-08" db="UniProtKB">
        <authorList>
            <consortium name="EnsemblMetazoa"/>
        </authorList>
    </citation>
    <scope>IDENTIFICATION</scope>
    <source>
        <strain evidence="10">05x7-T-G4-1.051#20</strain>
    </source>
</reference>
<feature type="region of interest" description="Disordered" evidence="6">
    <location>
        <begin position="1142"/>
        <end position="1165"/>
    </location>
</feature>
<dbReference type="PANTHER" id="PTHR11640:SF31">
    <property type="entry name" value="IRREGULAR CHIASM C-ROUGHEST PROTEIN-RELATED"/>
    <property type="match status" value="1"/>
</dbReference>
<dbReference type="PANTHER" id="PTHR11640">
    <property type="entry name" value="NEPHRIN"/>
    <property type="match status" value="1"/>
</dbReference>
<accession>A0A8W8NNA4</accession>
<dbReference type="GO" id="GO:0003824">
    <property type="term" value="F:catalytic activity"/>
    <property type="evidence" value="ECO:0007669"/>
    <property type="project" value="InterPro"/>
</dbReference>
<keyword evidence="7" id="KW-0812">Transmembrane</keyword>
<keyword evidence="5" id="KW-0393">Immunoglobulin domain</keyword>
<keyword evidence="7" id="KW-1133">Transmembrane helix</keyword>
<feature type="compositionally biased region" description="Polar residues" evidence="6">
    <location>
        <begin position="1061"/>
        <end position="1072"/>
    </location>
</feature>
<dbReference type="SUPFAM" id="SSF49265">
    <property type="entry name" value="Fibronectin type III"/>
    <property type="match status" value="1"/>
</dbReference>
<evidence type="ECO:0000256" key="3">
    <source>
        <dbReference type="ARBA" id="ARBA00023157"/>
    </source>
</evidence>
<dbReference type="Gene3D" id="2.60.40.10">
    <property type="entry name" value="Immunoglobulins"/>
    <property type="match status" value="6"/>
</dbReference>
<dbReference type="PROSITE" id="PS50853">
    <property type="entry name" value="FN3"/>
    <property type="match status" value="1"/>
</dbReference>
<dbReference type="InterPro" id="IPR013783">
    <property type="entry name" value="Ig-like_fold"/>
</dbReference>
<feature type="domain" description="Ig-like" evidence="8">
    <location>
        <begin position="527"/>
        <end position="609"/>
    </location>
</feature>
<evidence type="ECO:0000256" key="6">
    <source>
        <dbReference type="SAM" id="MobiDB-lite"/>
    </source>
</evidence>
<dbReference type="Proteomes" id="UP000005408">
    <property type="component" value="Unassembled WGS sequence"/>
</dbReference>
<feature type="domain" description="Ig-like" evidence="8">
    <location>
        <begin position="618"/>
        <end position="702"/>
    </location>
</feature>
<dbReference type="SUPFAM" id="SSF48726">
    <property type="entry name" value="Immunoglobulin"/>
    <property type="match status" value="2"/>
</dbReference>
<feature type="compositionally biased region" description="Basic and acidic residues" evidence="6">
    <location>
        <begin position="975"/>
        <end position="995"/>
    </location>
</feature>
<evidence type="ECO:0000259" key="9">
    <source>
        <dbReference type="PROSITE" id="PS50853"/>
    </source>
</evidence>
<evidence type="ECO:0000313" key="10">
    <source>
        <dbReference type="EnsemblMetazoa" id="G6993.1:cds"/>
    </source>
</evidence>
<keyword evidence="3" id="KW-1015">Disulfide bond</keyword>
<organism evidence="10 11">
    <name type="scientific">Magallana gigas</name>
    <name type="common">Pacific oyster</name>
    <name type="synonym">Crassostrea gigas</name>
    <dbReference type="NCBI Taxonomy" id="29159"/>
    <lineage>
        <taxon>Eukaryota</taxon>
        <taxon>Metazoa</taxon>
        <taxon>Spiralia</taxon>
        <taxon>Lophotrochozoa</taxon>
        <taxon>Mollusca</taxon>
        <taxon>Bivalvia</taxon>
        <taxon>Autobranchia</taxon>
        <taxon>Pteriomorphia</taxon>
        <taxon>Ostreida</taxon>
        <taxon>Ostreoidea</taxon>
        <taxon>Ostreidae</taxon>
        <taxon>Magallana</taxon>
    </lineage>
</organism>
<dbReference type="InterPro" id="IPR003598">
    <property type="entry name" value="Ig_sub2"/>
</dbReference>
<dbReference type="SMART" id="SM00408">
    <property type="entry name" value="IGc2"/>
    <property type="match status" value="2"/>
</dbReference>
<dbReference type="GO" id="GO:0005886">
    <property type="term" value="C:plasma membrane"/>
    <property type="evidence" value="ECO:0007669"/>
    <property type="project" value="TreeGrafter"/>
</dbReference>
<dbReference type="SUPFAM" id="SSF56219">
    <property type="entry name" value="DNase I-like"/>
    <property type="match status" value="1"/>
</dbReference>
<feature type="domain" description="Ig-like" evidence="8">
    <location>
        <begin position="422"/>
        <end position="506"/>
    </location>
</feature>